<name>A0A840SBU8_9SPIR</name>
<reference evidence="4 6" key="2">
    <citation type="submission" date="2020-08" db="EMBL/GenBank/DDBJ databases">
        <title>Genomic Encyclopedia of Type Strains, Phase IV (KMG-IV): sequencing the most valuable type-strain genomes for metagenomic binning, comparative biology and taxonomic classification.</title>
        <authorList>
            <person name="Goeker M."/>
        </authorList>
    </citation>
    <scope>NUCLEOTIDE SEQUENCE [LARGE SCALE GENOMIC DNA]</scope>
    <source>
        <strain evidence="4 6">DSM 103679</strain>
    </source>
</reference>
<evidence type="ECO:0000259" key="2">
    <source>
        <dbReference type="PROSITE" id="PS50113"/>
    </source>
</evidence>
<dbReference type="Pfam" id="PF08447">
    <property type="entry name" value="PAS_3"/>
    <property type="match status" value="1"/>
</dbReference>
<dbReference type="PROSITE" id="PS50887">
    <property type="entry name" value="GGDEF"/>
    <property type="match status" value="1"/>
</dbReference>
<reference evidence="5 7" key="1">
    <citation type="submission" date="2018-08" db="EMBL/GenBank/DDBJ databases">
        <title>The first complete genome of Treponema rectale (CHPAT), a commensal spirochete of the bovine rectum.</title>
        <authorList>
            <person name="Staton G.J."/>
            <person name="Clegg S.R."/>
            <person name="Carter S.D."/>
            <person name="Radford A.D."/>
            <person name="Darby A."/>
            <person name="Hall N."/>
            <person name="Birtles R.J."/>
            <person name="Evans N.J."/>
        </authorList>
    </citation>
    <scope>NUCLEOTIDE SEQUENCE [LARGE SCALE GENOMIC DNA]</scope>
    <source>
        <strain evidence="5 7">CHPA</strain>
    </source>
</reference>
<dbReference type="EMBL" id="CP031517">
    <property type="protein sequence ID" value="QOS40032.1"/>
    <property type="molecule type" value="Genomic_DNA"/>
</dbReference>
<dbReference type="CDD" id="cd01949">
    <property type="entry name" value="GGDEF"/>
    <property type="match status" value="1"/>
</dbReference>
<dbReference type="InterPro" id="IPR029787">
    <property type="entry name" value="Nucleotide_cyclase"/>
</dbReference>
<evidence type="ECO:0000313" key="7">
    <source>
        <dbReference type="Proteomes" id="UP000593591"/>
    </source>
</evidence>
<sequence>MKIKENIIVFTGGIIILFLTVLSTLWNVNSAQRQTHLVAESVSNFYVEELANRRVTIISDALKQNFQYMHNAIDSITKEDISSVSSLRNYLGRIRKLYGVERFSFVNEDGLIYTAHSTSSGKSRYPFLAEGFSEPLVTTVVNYGGEKQLFIALPVSGITFDGRQITACFAQVNIDQMVRSKTFRTENMETYFNIYLKNGESLTTVPFGGVEPGRNILSVIKENDESRESFIKITDDFLHERKGMIHVPYRRQDAHLYYTPVEETGWMLSILVYDNVITSQIREGSRTIVALNYLQILTTLLFVIVLFVIFAITLRKNSRLVIEQEKRISEETKKAYDKLHKETQGMQIIHSIIHSGPWTIEFNEKGEIEKCVWSLPFRNMLGYLSEEKFPDRLDSWENLLHPDDKERVLKAFWDSVNDYSGNTVYDVEYRLLTKNEGYKWYHAAGNLIRREDGSPATCVGLFIDIDEKKSLKILSETDQMTGLLNRVSGEKQVSEELQHGKGGLFILLDVDHFKFFNDTFGHGVGDKVIINVAACLKTVFRDDDIIFRLGGDEFAAFARNINKIDSADKIIKRFIDSLKTISIPELEGKSINASIGAIVLPEGLVRDFATCYKLVDDCVYVSKKTDGRSAVTFAQI</sequence>
<dbReference type="InterPro" id="IPR035965">
    <property type="entry name" value="PAS-like_dom_sf"/>
</dbReference>
<keyword evidence="1" id="KW-0812">Transmembrane</keyword>
<dbReference type="NCBIfam" id="TIGR00254">
    <property type="entry name" value="GGDEF"/>
    <property type="match status" value="1"/>
</dbReference>
<dbReference type="SUPFAM" id="SSF55785">
    <property type="entry name" value="PYP-like sensor domain (PAS domain)"/>
    <property type="match status" value="1"/>
</dbReference>
<dbReference type="InterPro" id="IPR013655">
    <property type="entry name" value="PAS_fold_3"/>
</dbReference>
<dbReference type="KEGG" id="trc:DYE49_06025"/>
<dbReference type="InterPro" id="IPR000700">
    <property type="entry name" value="PAS-assoc_C"/>
</dbReference>
<protein>
    <submittedName>
        <fullName evidence="4 5">Diguanylate cyclase</fullName>
    </submittedName>
</protein>
<keyword evidence="1" id="KW-0472">Membrane</keyword>
<dbReference type="Gene3D" id="3.30.450.20">
    <property type="entry name" value="PAS domain"/>
    <property type="match status" value="2"/>
</dbReference>
<dbReference type="PANTHER" id="PTHR44757:SF2">
    <property type="entry name" value="BIOFILM ARCHITECTURE MAINTENANCE PROTEIN MBAA"/>
    <property type="match status" value="1"/>
</dbReference>
<evidence type="ECO:0000259" key="3">
    <source>
        <dbReference type="PROSITE" id="PS50887"/>
    </source>
</evidence>
<dbReference type="InterPro" id="IPR043128">
    <property type="entry name" value="Rev_trsase/Diguanyl_cyclase"/>
</dbReference>
<evidence type="ECO:0000313" key="6">
    <source>
        <dbReference type="Proteomes" id="UP000578697"/>
    </source>
</evidence>
<dbReference type="InterPro" id="IPR000014">
    <property type="entry name" value="PAS"/>
</dbReference>
<evidence type="ECO:0000313" key="5">
    <source>
        <dbReference type="EMBL" id="QOS40032.1"/>
    </source>
</evidence>
<feature type="domain" description="PAC" evidence="2">
    <location>
        <begin position="425"/>
        <end position="477"/>
    </location>
</feature>
<feature type="transmembrane region" description="Helical" evidence="1">
    <location>
        <begin position="7"/>
        <end position="26"/>
    </location>
</feature>
<feature type="domain" description="GGDEF" evidence="3">
    <location>
        <begin position="501"/>
        <end position="636"/>
    </location>
</feature>
<dbReference type="CDD" id="cd00130">
    <property type="entry name" value="PAS"/>
    <property type="match status" value="1"/>
</dbReference>
<dbReference type="InterPro" id="IPR000160">
    <property type="entry name" value="GGDEF_dom"/>
</dbReference>
<dbReference type="Proteomes" id="UP000578697">
    <property type="component" value="Unassembled WGS sequence"/>
</dbReference>
<dbReference type="SMART" id="SM00267">
    <property type="entry name" value="GGDEF"/>
    <property type="match status" value="1"/>
</dbReference>
<keyword evidence="6" id="KW-1185">Reference proteome</keyword>
<dbReference type="Pfam" id="PF00990">
    <property type="entry name" value="GGDEF"/>
    <property type="match status" value="1"/>
</dbReference>
<proteinExistence type="predicted"/>
<dbReference type="EMBL" id="JACHFR010000001">
    <property type="protein sequence ID" value="MBB5218265.1"/>
    <property type="molecule type" value="Genomic_DNA"/>
</dbReference>
<gene>
    <name evidence="5" type="ORF">DYE49_06025</name>
    <name evidence="4" type="ORF">HNP77_000609</name>
</gene>
<dbReference type="SMART" id="SM00086">
    <property type="entry name" value="PAC"/>
    <property type="match status" value="1"/>
</dbReference>
<dbReference type="PROSITE" id="PS50113">
    <property type="entry name" value="PAC"/>
    <property type="match status" value="1"/>
</dbReference>
<dbReference type="Proteomes" id="UP000593591">
    <property type="component" value="Chromosome"/>
</dbReference>
<accession>A0A840SBU8</accession>
<evidence type="ECO:0000313" key="4">
    <source>
        <dbReference type="EMBL" id="MBB5218265.1"/>
    </source>
</evidence>
<dbReference type="InterPro" id="IPR001610">
    <property type="entry name" value="PAC"/>
</dbReference>
<dbReference type="SUPFAM" id="SSF55073">
    <property type="entry name" value="Nucleotide cyclase"/>
    <property type="match status" value="1"/>
</dbReference>
<feature type="transmembrane region" description="Helical" evidence="1">
    <location>
        <begin position="293"/>
        <end position="314"/>
    </location>
</feature>
<dbReference type="RefSeq" id="WP_184651689.1">
    <property type="nucleotide sequence ID" value="NZ_JACHFR010000001.1"/>
</dbReference>
<evidence type="ECO:0000256" key="1">
    <source>
        <dbReference type="SAM" id="Phobius"/>
    </source>
</evidence>
<dbReference type="InterPro" id="IPR052155">
    <property type="entry name" value="Biofilm_reg_signaling"/>
</dbReference>
<dbReference type="PANTHER" id="PTHR44757">
    <property type="entry name" value="DIGUANYLATE CYCLASE DGCP"/>
    <property type="match status" value="1"/>
</dbReference>
<dbReference type="AlphaFoldDB" id="A0A840SBU8"/>
<keyword evidence="1" id="KW-1133">Transmembrane helix</keyword>
<organism evidence="4 6">
    <name type="scientific">Treponema rectale</name>
    <dbReference type="NCBI Taxonomy" id="744512"/>
    <lineage>
        <taxon>Bacteria</taxon>
        <taxon>Pseudomonadati</taxon>
        <taxon>Spirochaetota</taxon>
        <taxon>Spirochaetia</taxon>
        <taxon>Spirochaetales</taxon>
        <taxon>Treponemataceae</taxon>
        <taxon>Treponema</taxon>
    </lineage>
</organism>
<dbReference type="Gene3D" id="3.30.70.270">
    <property type="match status" value="1"/>
</dbReference>